<protein>
    <submittedName>
        <fullName evidence="2">Uncharacterized protein</fullName>
    </submittedName>
</protein>
<evidence type="ECO:0000313" key="3">
    <source>
        <dbReference type="Proteomes" id="UP001304970"/>
    </source>
</evidence>
<reference evidence="2 3" key="1">
    <citation type="submission" date="2023-07" db="EMBL/GenBank/DDBJ databases">
        <title>Closed genome sequence of Methanosarcinaceae archaeon Am2.</title>
        <authorList>
            <person name="Poehlein A."/>
            <person name="Protasov E."/>
            <person name="Platt K."/>
            <person name="Reeh H."/>
            <person name="Daniel R."/>
            <person name="Brune A."/>
        </authorList>
    </citation>
    <scope>NUCLEOTIDE SEQUENCE [LARGE SCALE GENOMIC DNA]</scope>
    <source>
        <strain evidence="2 3">Am2</strain>
    </source>
</reference>
<dbReference type="RefSeq" id="WP_338097871.1">
    <property type="nucleotide sequence ID" value="NZ_CP131061.1"/>
</dbReference>
<keyword evidence="1" id="KW-0472">Membrane</keyword>
<feature type="transmembrane region" description="Helical" evidence="1">
    <location>
        <begin position="235"/>
        <end position="255"/>
    </location>
</feature>
<sequence>MKISLKNILLIIFLSSVAVFLVFAAGCISNPLDDSVAKDTDGNVSQIYNISAFVPVINNTSAVVESGSYVPQNTKEIQVVRVIDNKSKIPVIQETGLLVLSGPELKDVYFLTVDNFSLTEESLKQIYENPVPADISYTLKKTNSGANIESDQNFSGILLYTLVQSSGENTVLVNDNAKAVQITLPAGTTTGNRLLGVASPEPDAVLTGETGQEIFQWNAPKGKVSVKYYNENAPMYMIFVGIALVLVILAIYFYYRNQIQKLKKITESVDPDGANGFRKQRK</sequence>
<gene>
    <name evidence="2" type="ORF">MsAm2_01040</name>
</gene>
<dbReference type="Pfam" id="PF19119">
    <property type="entry name" value="DUF5803"/>
    <property type="match status" value="1"/>
</dbReference>
<dbReference type="EMBL" id="CP131061">
    <property type="protein sequence ID" value="WNY26344.1"/>
    <property type="molecule type" value="Genomic_DNA"/>
</dbReference>
<keyword evidence="3" id="KW-1185">Reference proteome</keyword>
<keyword evidence="1" id="KW-0812">Transmembrane</keyword>
<proteinExistence type="predicted"/>
<organism evidence="2 3">
    <name type="scientific">Methanolapillus ohkumae</name>
    <dbReference type="NCBI Taxonomy" id="3028298"/>
    <lineage>
        <taxon>Archaea</taxon>
        <taxon>Methanobacteriati</taxon>
        <taxon>Methanobacteriota</taxon>
        <taxon>Stenosarchaea group</taxon>
        <taxon>Methanomicrobia</taxon>
        <taxon>Methanosarcinales</taxon>
        <taxon>Methanosarcinaceae</taxon>
        <taxon>Methanolapillus</taxon>
    </lineage>
</organism>
<name>A0AA96ZV51_9EURY</name>
<evidence type="ECO:0000313" key="2">
    <source>
        <dbReference type="EMBL" id="WNY26344.1"/>
    </source>
</evidence>
<keyword evidence="1" id="KW-1133">Transmembrane helix</keyword>
<dbReference type="InterPro" id="IPR043826">
    <property type="entry name" value="DUF5803"/>
</dbReference>
<dbReference type="AlphaFoldDB" id="A0AA96ZV51"/>
<evidence type="ECO:0000256" key="1">
    <source>
        <dbReference type="SAM" id="Phobius"/>
    </source>
</evidence>
<accession>A0AA96ZV51</accession>
<dbReference type="GeneID" id="89227500"/>
<dbReference type="Proteomes" id="UP001304970">
    <property type="component" value="Chromosome"/>
</dbReference>
<dbReference type="PROSITE" id="PS51257">
    <property type="entry name" value="PROKAR_LIPOPROTEIN"/>
    <property type="match status" value="1"/>
</dbReference>